<dbReference type="SMART" id="SM01362">
    <property type="entry name" value="DUF663"/>
    <property type="match status" value="1"/>
</dbReference>
<dbReference type="GO" id="GO:0005524">
    <property type="term" value="F:ATP binding"/>
    <property type="evidence" value="ECO:0007669"/>
    <property type="project" value="UniProtKB-KW"/>
</dbReference>
<comment type="caution">
    <text evidence="13">The sequence shown here is derived from an EMBL/GenBank/DDBJ whole genome shotgun (WGS) entry which is preliminary data.</text>
</comment>
<dbReference type="Pfam" id="PF08142">
    <property type="entry name" value="AARP2CN"/>
    <property type="match status" value="1"/>
</dbReference>
<dbReference type="SUPFAM" id="SSF52540">
    <property type="entry name" value="P-loop containing nucleoside triphosphate hydrolases"/>
    <property type="match status" value="1"/>
</dbReference>
<dbReference type="InterPro" id="IPR039761">
    <property type="entry name" value="Bms1/Tsr1"/>
</dbReference>
<comment type="similarity">
    <text evidence="10">Belongs to the TRAFAC class translation factor GTPase superfamily. Bms1-like GTPase family. BMS1 subfamily.</text>
</comment>
<dbReference type="GO" id="GO:0030686">
    <property type="term" value="C:90S preribosome"/>
    <property type="evidence" value="ECO:0007669"/>
    <property type="project" value="TreeGrafter"/>
</dbReference>
<feature type="region of interest" description="Disordered" evidence="11">
    <location>
        <begin position="983"/>
        <end position="1017"/>
    </location>
</feature>
<evidence type="ECO:0000256" key="6">
    <source>
        <dbReference type="ARBA" id="ARBA00022840"/>
    </source>
</evidence>
<evidence type="ECO:0000256" key="4">
    <source>
        <dbReference type="ARBA" id="ARBA00022741"/>
    </source>
</evidence>
<evidence type="ECO:0000256" key="2">
    <source>
        <dbReference type="ARBA" id="ARBA00022517"/>
    </source>
</evidence>
<comment type="subcellular location">
    <subcellularLocation>
        <location evidence="1">Nucleus</location>
        <location evidence="1">Nucleolus</location>
    </subcellularLocation>
</comment>
<keyword evidence="7" id="KW-0342">GTP-binding</keyword>
<keyword evidence="3" id="KW-0597">Phosphoprotein</keyword>
<dbReference type="Pfam" id="PF04950">
    <property type="entry name" value="RIBIOP_C"/>
    <property type="match status" value="1"/>
</dbReference>
<dbReference type="Proteomes" id="UP000835052">
    <property type="component" value="Unassembled WGS sequence"/>
</dbReference>
<dbReference type="InterPro" id="IPR012948">
    <property type="entry name" value="AARP2CN"/>
</dbReference>
<feature type="region of interest" description="Disordered" evidence="11">
    <location>
        <begin position="1"/>
        <end position="34"/>
    </location>
</feature>
<dbReference type="InterPro" id="IPR027417">
    <property type="entry name" value="P-loop_NTPase"/>
</dbReference>
<dbReference type="InterPro" id="IPR037875">
    <property type="entry name" value="Bms1_N"/>
</dbReference>
<evidence type="ECO:0000256" key="11">
    <source>
        <dbReference type="SAM" id="MobiDB-lite"/>
    </source>
</evidence>
<dbReference type="GO" id="GO:0034511">
    <property type="term" value="F:U3 snoRNA binding"/>
    <property type="evidence" value="ECO:0007669"/>
    <property type="project" value="TreeGrafter"/>
</dbReference>
<comment type="catalytic activity">
    <reaction evidence="9">
        <text>GTP + H2O = GDP + phosphate + H(+)</text>
        <dbReference type="Rhea" id="RHEA:19669"/>
        <dbReference type="ChEBI" id="CHEBI:15377"/>
        <dbReference type="ChEBI" id="CHEBI:15378"/>
        <dbReference type="ChEBI" id="CHEBI:37565"/>
        <dbReference type="ChEBI" id="CHEBI:43474"/>
        <dbReference type="ChEBI" id="CHEBI:58189"/>
    </reaction>
    <physiologicalReaction direction="left-to-right" evidence="9">
        <dbReference type="Rhea" id="RHEA:19670"/>
    </physiologicalReaction>
</comment>
<gene>
    <name evidence="13" type="ORF">CAUJ_LOCUS2630</name>
</gene>
<keyword evidence="8" id="KW-0539">Nucleus</keyword>
<dbReference type="GO" id="GO:0032040">
    <property type="term" value="C:small-subunit processome"/>
    <property type="evidence" value="ECO:0007669"/>
    <property type="project" value="UniProtKB-ARBA"/>
</dbReference>
<evidence type="ECO:0000256" key="3">
    <source>
        <dbReference type="ARBA" id="ARBA00022553"/>
    </source>
</evidence>
<dbReference type="AlphaFoldDB" id="A0A8S1GUU8"/>
<sequence>MAPPQAFEAQKNKSHQVHKSGGKIKKKKEKTKVKGHNAKAFTFQSAVAAGKAVRRAADLNERKKHTLMMDRKPLEPPPIIVAIVGPSKVGKSTLLKGLVKYYLRIGVGELKGPITIVTGKKRRIQFIEVKNDINHMIDIAKVADLVLLMVDASYGFEMETFEFLNICQVHGMPRIMGILNHLDLIDGISKVNKTKKILKHRFWTELYQGAKLFYLSGMIHDQYKSHEIHNLDAHPYMLCDRYEDTTDPEELRNDSKIDRSISLYGWVHGAHLKNNSSVHVPGVGDLRITNVTTLPDPCPLPEEMKKRALNEKEKLVYAPFSGLGGIIYDKDAIYIDTKGVQSMNKKRGVLVEALEGVQTGIDDKLRNSELRLLSNSVPLEVDEGMDIDEEFKEEEDFDDEEEDSDSAGDEEEEDEKEGNLGEWDNLASKALLQYKDRPRSKISWMKTVYGEESVGSTKITETPENFEGLFVIRKEKVKNIVDQEDGFSYEVLPSSCSSGQQWDEQEMRDSIADCFVTGTWTEEDAEEAKLKEELEDSDEDEDDDEEKFGSDVGDEEGSDEDEEMKDVDEPESALSKAEKAAKERRADEKVKLKQKFNDEYDDSSKFYNEMKNEMTAQADLNKSIFEGMDENERERIEGFRAGKYVRIELEDVPCEFVENFDPAAPYVVGGLLPGEQNMGVVQVRLKRHRWFERTLKSRDPLIISCGWRRFQTVAIYSIQDHNMRLRFLKYTPEHMHCHASFWGPIIAQNTGFLAVQSVSDQTPGYRIVATGGVLNLDKSTQVAKKLKLVGTPDKVFKKSAFIKGMFNSSMEVAKFEGATIRTVSGIRGQVKRAIKEPPGAFRAMFEDKILIKDIVFLRSWVTVPIPRFYTPVTDHLLPQSEPWKGMRTVGKMRHELGLKAPLKEDSNYKPIERQEFVSAPLYVPHKLQKSLPFKMKPIFHERDEVEEDSLVTKHSAVILEPEEVKRKRMMEMLRTLNKVDKDKRDADHAKYEEKKAKETEAFEKKREGNIKSRKKAISRVLNKREQAKLKRVLGASASSS</sequence>
<dbReference type="PANTHER" id="PTHR12858:SF2">
    <property type="entry name" value="RIBOSOME BIOGENESIS PROTEIN BMS1 HOMOLOG"/>
    <property type="match status" value="1"/>
</dbReference>
<evidence type="ECO:0000313" key="13">
    <source>
        <dbReference type="EMBL" id="CAD6186711.1"/>
    </source>
</evidence>
<dbReference type="CDD" id="cd01882">
    <property type="entry name" value="BMS1"/>
    <property type="match status" value="1"/>
</dbReference>
<keyword evidence="5" id="KW-0378">Hydrolase</keyword>
<dbReference type="InterPro" id="IPR030387">
    <property type="entry name" value="G_Bms1/Tsr1_dom"/>
</dbReference>
<evidence type="ECO:0000259" key="12">
    <source>
        <dbReference type="PROSITE" id="PS51714"/>
    </source>
</evidence>
<evidence type="ECO:0000256" key="1">
    <source>
        <dbReference type="ARBA" id="ARBA00004604"/>
    </source>
</evidence>
<keyword evidence="6" id="KW-0067">ATP-binding</keyword>
<dbReference type="PANTHER" id="PTHR12858">
    <property type="entry name" value="RIBOSOME BIOGENESIS PROTEIN"/>
    <property type="match status" value="1"/>
</dbReference>
<evidence type="ECO:0000256" key="8">
    <source>
        <dbReference type="ARBA" id="ARBA00023242"/>
    </source>
</evidence>
<feature type="region of interest" description="Disordered" evidence="11">
    <location>
        <begin position="391"/>
        <end position="422"/>
    </location>
</feature>
<evidence type="ECO:0000256" key="10">
    <source>
        <dbReference type="ARBA" id="ARBA00061391"/>
    </source>
</evidence>
<dbReference type="GO" id="GO:0005654">
    <property type="term" value="C:nucleoplasm"/>
    <property type="evidence" value="ECO:0007669"/>
    <property type="project" value="UniProtKB-ARBA"/>
</dbReference>
<organism evidence="13 14">
    <name type="scientific">Caenorhabditis auriculariae</name>
    <dbReference type="NCBI Taxonomy" id="2777116"/>
    <lineage>
        <taxon>Eukaryota</taxon>
        <taxon>Metazoa</taxon>
        <taxon>Ecdysozoa</taxon>
        <taxon>Nematoda</taxon>
        <taxon>Chromadorea</taxon>
        <taxon>Rhabditida</taxon>
        <taxon>Rhabditina</taxon>
        <taxon>Rhabditomorpha</taxon>
        <taxon>Rhabditoidea</taxon>
        <taxon>Rhabditidae</taxon>
        <taxon>Peloderinae</taxon>
        <taxon>Caenorhabditis</taxon>
    </lineage>
</organism>
<dbReference type="FunFam" id="3.40.50.300:FF:000105">
    <property type="entry name" value="BMS1 ribosome biogenesis factor"/>
    <property type="match status" value="1"/>
</dbReference>
<dbReference type="OrthoDB" id="10260897at2759"/>
<reference evidence="13" key="1">
    <citation type="submission" date="2020-10" db="EMBL/GenBank/DDBJ databases">
        <authorList>
            <person name="Kikuchi T."/>
        </authorList>
    </citation>
    <scope>NUCLEOTIDE SEQUENCE</scope>
    <source>
        <strain evidence="13">NKZ352</strain>
    </source>
</reference>
<keyword evidence="14" id="KW-1185">Reference proteome</keyword>
<evidence type="ECO:0000313" key="14">
    <source>
        <dbReference type="Proteomes" id="UP000835052"/>
    </source>
</evidence>
<name>A0A8S1GUU8_9PELO</name>
<keyword evidence="4" id="KW-0547">Nucleotide-binding</keyword>
<dbReference type="GO" id="GO:0000479">
    <property type="term" value="P:endonucleolytic cleavage of tricistronic rRNA transcript (SSU-rRNA, 5.8S rRNA, LSU-rRNA)"/>
    <property type="evidence" value="ECO:0007669"/>
    <property type="project" value="TreeGrafter"/>
</dbReference>
<feature type="compositionally biased region" description="Acidic residues" evidence="11">
    <location>
        <begin position="533"/>
        <end position="571"/>
    </location>
</feature>
<feature type="compositionally biased region" description="Basic residues" evidence="11">
    <location>
        <begin position="12"/>
        <end position="34"/>
    </location>
</feature>
<proteinExistence type="inferred from homology"/>
<feature type="domain" description="Bms1-type G" evidence="12">
    <location>
        <begin position="76"/>
        <end position="237"/>
    </location>
</feature>
<evidence type="ECO:0000256" key="5">
    <source>
        <dbReference type="ARBA" id="ARBA00022801"/>
    </source>
</evidence>
<dbReference type="GO" id="GO:0000462">
    <property type="term" value="P:maturation of SSU-rRNA from tricistronic rRNA transcript (SSU-rRNA, 5.8S rRNA, LSU-rRNA)"/>
    <property type="evidence" value="ECO:0007669"/>
    <property type="project" value="TreeGrafter"/>
</dbReference>
<keyword evidence="2" id="KW-0690">Ribosome biogenesis</keyword>
<dbReference type="PROSITE" id="PS51714">
    <property type="entry name" value="G_BMS1"/>
    <property type="match status" value="1"/>
</dbReference>
<dbReference type="GO" id="GO:0003924">
    <property type="term" value="F:GTPase activity"/>
    <property type="evidence" value="ECO:0007669"/>
    <property type="project" value="TreeGrafter"/>
</dbReference>
<feature type="compositionally biased region" description="Basic and acidic residues" evidence="11">
    <location>
        <begin position="983"/>
        <end position="1010"/>
    </location>
</feature>
<dbReference type="InterPro" id="IPR007034">
    <property type="entry name" value="BMS1_TSR1_C"/>
</dbReference>
<dbReference type="GO" id="GO:0005525">
    <property type="term" value="F:GTP binding"/>
    <property type="evidence" value="ECO:0007669"/>
    <property type="project" value="UniProtKB-KW"/>
</dbReference>
<feature type="region of interest" description="Disordered" evidence="11">
    <location>
        <begin position="522"/>
        <end position="588"/>
    </location>
</feature>
<dbReference type="SMART" id="SM00785">
    <property type="entry name" value="AARP2CN"/>
    <property type="match status" value="1"/>
</dbReference>
<dbReference type="EMBL" id="CAJGYM010000005">
    <property type="protein sequence ID" value="CAD6186711.1"/>
    <property type="molecule type" value="Genomic_DNA"/>
</dbReference>
<feature type="compositionally biased region" description="Acidic residues" evidence="11">
    <location>
        <begin position="391"/>
        <end position="416"/>
    </location>
</feature>
<dbReference type="Gene3D" id="3.40.50.300">
    <property type="entry name" value="P-loop containing nucleotide triphosphate hydrolases"/>
    <property type="match status" value="1"/>
</dbReference>
<feature type="compositionally biased region" description="Basic and acidic residues" evidence="11">
    <location>
        <begin position="576"/>
        <end position="588"/>
    </location>
</feature>
<protein>
    <recommendedName>
        <fullName evidence="12">Bms1-type G domain-containing protein</fullName>
    </recommendedName>
</protein>
<evidence type="ECO:0000256" key="9">
    <source>
        <dbReference type="ARBA" id="ARBA00049117"/>
    </source>
</evidence>
<accession>A0A8S1GUU8</accession>
<evidence type="ECO:0000256" key="7">
    <source>
        <dbReference type="ARBA" id="ARBA00023134"/>
    </source>
</evidence>